<dbReference type="EMBL" id="JYGR01000005">
    <property type="protein sequence ID" value="KJQ70311.1"/>
    <property type="molecule type" value="Genomic_DNA"/>
</dbReference>
<accession>A0A0F2DL47</accession>
<organism evidence="5 6">
    <name type="scientific">Streptococcus oralis subsp. oralis</name>
    <dbReference type="NCBI Taxonomy" id="1891914"/>
    <lineage>
        <taxon>Bacteria</taxon>
        <taxon>Bacillati</taxon>
        <taxon>Bacillota</taxon>
        <taxon>Bacilli</taxon>
        <taxon>Lactobacillales</taxon>
        <taxon>Streptococcaceae</taxon>
        <taxon>Streptococcus</taxon>
    </lineage>
</organism>
<protein>
    <recommendedName>
        <fullName evidence="4">DUF6287 domain-containing protein</fullName>
    </recommendedName>
</protein>
<feature type="compositionally biased region" description="Basic and acidic residues" evidence="2">
    <location>
        <begin position="91"/>
        <end position="101"/>
    </location>
</feature>
<dbReference type="AlphaFoldDB" id="A0A0F2DL47"/>
<dbReference type="RefSeq" id="WP_033629410.1">
    <property type="nucleotide sequence ID" value="NZ_JYGO01000002.1"/>
</dbReference>
<evidence type="ECO:0000256" key="3">
    <source>
        <dbReference type="SAM" id="Phobius"/>
    </source>
</evidence>
<name>A0A0F2DL47_STROR</name>
<dbReference type="Pfam" id="PF19804">
    <property type="entry name" value="DUF6287"/>
    <property type="match status" value="1"/>
</dbReference>
<feature type="compositionally biased region" description="Low complexity" evidence="2">
    <location>
        <begin position="73"/>
        <end position="88"/>
    </location>
</feature>
<feature type="region of interest" description="Disordered" evidence="2">
    <location>
        <begin position="70"/>
        <end position="101"/>
    </location>
</feature>
<proteinExistence type="predicted"/>
<evidence type="ECO:0000256" key="1">
    <source>
        <dbReference type="SAM" id="Coils"/>
    </source>
</evidence>
<gene>
    <name evidence="5" type="ORF">TZ92_00836</name>
</gene>
<evidence type="ECO:0000313" key="5">
    <source>
        <dbReference type="EMBL" id="KJQ70311.1"/>
    </source>
</evidence>
<feature type="domain" description="DUF6287" evidence="4">
    <location>
        <begin position="136"/>
        <end position="167"/>
    </location>
</feature>
<dbReference type="InterPro" id="IPR046254">
    <property type="entry name" value="DUF6287"/>
</dbReference>
<evidence type="ECO:0000256" key="2">
    <source>
        <dbReference type="SAM" id="MobiDB-lite"/>
    </source>
</evidence>
<feature type="coiled-coil region" evidence="1">
    <location>
        <begin position="264"/>
        <end position="298"/>
    </location>
</feature>
<keyword evidence="3" id="KW-0812">Transmembrane</keyword>
<keyword evidence="3" id="KW-1133">Transmembrane helix</keyword>
<sequence>MNKKEWVKQFEEANGRKPTASELAEAQSTKKFARGTRNIKIYIGLVLGILVALILVSVFSHSLIGKKESNRASSAVSTTESTSQSSTSQGKTDETDKDKQEEIQKLKDQLTALDTKITEAEAHVSKFKKETAVPKLDIEAIKNNDLSSLEGTWRSQSGNEYIINDSGEVRATWFTNDQKYESVVGLKVSKGQDSRNPETASISAWVKDSVAGGFVVVAVPSGVVMQPADDGKITDKSNHAEERLLSGQEYGSMLMKPENVYYRVKPDTSKLEEAEKNLAQLQADRESIKSSLESKEKKN</sequence>
<reference evidence="5 6" key="1">
    <citation type="submission" date="2015-02" db="EMBL/GenBank/DDBJ databases">
        <title>Evolution of amylase-binding proteins of oral streptococcal species.</title>
        <authorList>
            <person name="Haase E.M."/>
        </authorList>
    </citation>
    <scope>NUCLEOTIDE SEQUENCE [LARGE SCALE GENOMIC DNA]</scope>
    <source>
        <strain evidence="5 6">SK141</strain>
    </source>
</reference>
<dbReference type="PATRIC" id="fig|28037.214.peg.835"/>
<feature type="transmembrane region" description="Helical" evidence="3">
    <location>
        <begin position="41"/>
        <end position="64"/>
    </location>
</feature>
<evidence type="ECO:0000313" key="6">
    <source>
        <dbReference type="Proteomes" id="UP000033716"/>
    </source>
</evidence>
<keyword evidence="3" id="KW-0472">Membrane</keyword>
<evidence type="ECO:0000259" key="4">
    <source>
        <dbReference type="Pfam" id="PF19804"/>
    </source>
</evidence>
<dbReference type="Proteomes" id="UP000033716">
    <property type="component" value="Unassembled WGS sequence"/>
</dbReference>
<keyword evidence="1" id="KW-0175">Coiled coil</keyword>
<comment type="caution">
    <text evidence="5">The sequence shown here is derived from an EMBL/GenBank/DDBJ whole genome shotgun (WGS) entry which is preliminary data.</text>
</comment>